<protein>
    <submittedName>
        <fullName evidence="2">Uncharacterized protein</fullName>
    </submittedName>
</protein>
<evidence type="ECO:0000313" key="2">
    <source>
        <dbReference type="EMBL" id="MYM95167.1"/>
    </source>
</evidence>
<dbReference type="AlphaFoldDB" id="A0A845GR56"/>
<evidence type="ECO:0000313" key="3">
    <source>
        <dbReference type="Proteomes" id="UP000447355"/>
    </source>
</evidence>
<proteinExistence type="predicted"/>
<feature type="signal peptide" evidence="1">
    <location>
        <begin position="1"/>
        <end position="20"/>
    </location>
</feature>
<dbReference type="EMBL" id="WWCX01000022">
    <property type="protein sequence ID" value="MYM95167.1"/>
    <property type="molecule type" value="Genomic_DNA"/>
</dbReference>
<keyword evidence="1" id="KW-0732">Signal</keyword>
<organism evidence="2 3">
    <name type="scientific">Duganella vulcania</name>
    <dbReference type="NCBI Taxonomy" id="2692166"/>
    <lineage>
        <taxon>Bacteria</taxon>
        <taxon>Pseudomonadati</taxon>
        <taxon>Pseudomonadota</taxon>
        <taxon>Betaproteobacteria</taxon>
        <taxon>Burkholderiales</taxon>
        <taxon>Oxalobacteraceae</taxon>
        <taxon>Telluria group</taxon>
        <taxon>Duganella</taxon>
    </lineage>
</organism>
<dbReference type="Proteomes" id="UP000447355">
    <property type="component" value="Unassembled WGS sequence"/>
</dbReference>
<reference evidence="2" key="1">
    <citation type="submission" date="2019-12" db="EMBL/GenBank/DDBJ databases">
        <title>Novel species isolated from a subtropical stream in China.</title>
        <authorList>
            <person name="Lu H."/>
        </authorList>
    </citation>
    <scope>NUCLEOTIDE SEQUENCE [LARGE SCALE GENOMIC DNA]</scope>
    <source>
        <strain evidence="2">FT81W</strain>
    </source>
</reference>
<dbReference type="InterPro" id="IPR046505">
    <property type="entry name" value="DUF6683"/>
</dbReference>
<name>A0A845GR56_9BURK</name>
<evidence type="ECO:0000256" key="1">
    <source>
        <dbReference type="SAM" id="SignalP"/>
    </source>
</evidence>
<accession>A0A845GR56</accession>
<dbReference type="RefSeq" id="WP_161084300.1">
    <property type="nucleotide sequence ID" value="NZ_WWCX01000022.1"/>
</dbReference>
<dbReference type="PROSITE" id="PS51257">
    <property type="entry name" value="PROKAR_LIPOPROTEIN"/>
    <property type="match status" value="1"/>
</dbReference>
<feature type="chain" id="PRO_5032610204" evidence="1">
    <location>
        <begin position="21"/>
        <end position="233"/>
    </location>
</feature>
<sequence length="233" mass="25568">MRTLLLSLVLLTGVAPHANAQLAGFGCCFQVWPQPDLRVPIPNYHGPAKPATAKPQVPADSPIKAPARAAVAANAHELATRFPVEQRPQMEQAYRRSMDVYTQLEKKLGLPERDMAGSLAAFLVGNYMVLNGVDVSDDAFRTVAQQLREQASMQTALRRVDAAQLRNLYEQTAMIGTFMALAHKSEQQNPQPPEVAAHIRDTARANLEVVLRMPPARLSISDRGLSMADPVQR</sequence>
<dbReference type="Pfam" id="PF20388">
    <property type="entry name" value="DUF6683"/>
    <property type="match status" value="1"/>
</dbReference>
<gene>
    <name evidence="2" type="ORF">GTP90_14960</name>
</gene>
<comment type="caution">
    <text evidence="2">The sequence shown here is derived from an EMBL/GenBank/DDBJ whole genome shotgun (WGS) entry which is preliminary data.</text>
</comment>